<dbReference type="Pfam" id="PF06857">
    <property type="entry name" value="ACP"/>
    <property type="match status" value="1"/>
</dbReference>
<dbReference type="RefSeq" id="WP_060799845.1">
    <property type="nucleotide sequence ID" value="NZ_JASOSC010000002.1"/>
</dbReference>
<comment type="similarity">
    <text evidence="4">Belongs to the CitD family.</text>
</comment>
<dbReference type="PIRSF" id="PIRSF002736">
    <property type="entry name" value="Citrt_lyas_gamma"/>
    <property type="match status" value="1"/>
</dbReference>
<keyword evidence="6" id="KW-0456">Lyase</keyword>
<dbReference type="NCBIfam" id="TIGR01608">
    <property type="entry name" value="citD"/>
    <property type="match status" value="1"/>
</dbReference>
<dbReference type="AlphaFoldDB" id="A0A133PQX3"/>
<evidence type="ECO:0000256" key="1">
    <source>
        <dbReference type="ARBA" id="ARBA00004496"/>
    </source>
</evidence>
<organism evidence="6">
    <name type="scientific">Peptoniphilus harei</name>
    <dbReference type="NCBI Taxonomy" id="54005"/>
    <lineage>
        <taxon>Bacteria</taxon>
        <taxon>Bacillati</taxon>
        <taxon>Bacillota</taxon>
        <taxon>Tissierellia</taxon>
        <taxon>Tissierellales</taxon>
        <taxon>Peptoniphilaceae</taxon>
        <taxon>Peptoniphilus</taxon>
    </lineage>
</organism>
<evidence type="ECO:0000256" key="2">
    <source>
        <dbReference type="ARBA" id="ARBA00022490"/>
    </source>
</evidence>
<name>A0A133PQX3_9FIRM</name>
<comment type="subcellular location">
    <subcellularLocation>
        <location evidence="1 4">Cytoplasm</location>
    </subcellularLocation>
</comment>
<dbReference type="HAMAP" id="MF_00805">
    <property type="entry name" value="CitD"/>
    <property type="match status" value="1"/>
</dbReference>
<reference evidence="6 7" key="1">
    <citation type="submission" date="2016-01" db="EMBL/GenBank/DDBJ databases">
        <authorList>
            <person name="Oliw E.H."/>
        </authorList>
    </citation>
    <scope>NUCLEOTIDE SEQUENCE [LARGE SCALE GENOMIC DNA]</scope>
    <source>
        <strain evidence="6 7">CMW7756A</strain>
    </source>
</reference>
<evidence type="ECO:0000313" key="6">
    <source>
        <dbReference type="EMBL" id="KXA31009.1"/>
    </source>
</evidence>
<proteinExistence type="inferred from homology"/>
<dbReference type="PATRIC" id="fig|54005.3.peg.598"/>
<feature type="modified residue" description="O-(phosphoribosyl dephospho-coenzyme A)serine" evidence="4 5">
    <location>
        <position position="14"/>
    </location>
</feature>
<sequence>MKLKKEAMAGTLESNDILITVDDGNGISIELESSVKKQFGKQIEKVIRETLKELDVENAKVTAVDKGALDYTIKARVAAACFRAAESTEYNWS</sequence>
<evidence type="ECO:0000313" key="7">
    <source>
        <dbReference type="Proteomes" id="UP000070174"/>
    </source>
</evidence>
<protein>
    <recommendedName>
        <fullName evidence="4">Citrate lyase acyl carrier protein</fullName>
    </recommendedName>
    <alternativeName>
        <fullName evidence="4">Citrate lyase gamma chain</fullName>
    </alternativeName>
</protein>
<comment type="subunit">
    <text evidence="4">Oligomer with a subunit composition of (alpha,beta,gamma)6.</text>
</comment>
<gene>
    <name evidence="4" type="primary">citD</name>
    <name evidence="6" type="ORF">HMPREF3229_00607</name>
</gene>
<dbReference type="InterPro" id="IPR006495">
    <property type="entry name" value="CitD"/>
</dbReference>
<dbReference type="NCBIfam" id="NF009726">
    <property type="entry name" value="PRK13253.1"/>
    <property type="match status" value="1"/>
</dbReference>
<dbReference type="GO" id="GO:0005737">
    <property type="term" value="C:cytoplasm"/>
    <property type="evidence" value="ECO:0007669"/>
    <property type="project" value="UniProtKB-SubCell"/>
</dbReference>
<dbReference type="InterPro" id="IPR023439">
    <property type="entry name" value="Mal_deCO2ase/Cit_lyase_ACP"/>
</dbReference>
<comment type="function">
    <text evidence="4">Covalent carrier of the coenzyme of citrate lyase.</text>
</comment>
<keyword evidence="2 4" id="KW-0963">Cytoplasm</keyword>
<evidence type="ECO:0000256" key="3">
    <source>
        <dbReference type="ARBA" id="ARBA00022553"/>
    </source>
</evidence>
<dbReference type="GO" id="GO:0016829">
    <property type="term" value="F:lyase activity"/>
    <property type="evidence" value="ECO:0007669"/>
    <property type="project" value="UniProtKB-KW"/>
</dbReference>
<dbReference type="Proteomes" id="UP000070174">
    <property type="component" value="Unassembled WGS sequence"/>
</dbReference>
<evidence type="ECO:0000256" key="5">
    <source>
        <dbReference type="PIRSR" id="PIRSR002736-50"/>
    </source>
</evidence>
<keyword evidence="3 4" id="KW-0597">Phosphoprotein</keyword>
<dbReference type="EMBL" id="LRQE01000021">
    <property type="protein sequence ID" value="KXA31009.1"/>
    <property type="molecule type" value="Genomic_DNA"/>
</dbReference>
<evidence type="ECO:0000256" key="4">
    <source>
        <dbReference type="HAMAP-Rule" id="MF_00805"/>
    </source>
</evidence>
<accession>A0A133PQX3</accession>
<comment type="caution">
    <text evidence="6">The sequence shown here is derived from an EMBL/GenBank/DDBJ whole genome shotgun (WGS) entry which is preliminary data.</text>
</comment>